<evidence type="ECO:0000313" key="2">
    <source>
        <dbReference type="EMBL" id="CAB4170617.1"/>
    </source>
</evidence>
<evidence type="ECO:0000313" key="3">
    <source>
        <dbReference type="EMBL" id="CAB4198529.1"/>
    </source>
</evidence>
<proteinExistence type="predicted"/>
<evidence type="ECO:0000313" key="1">
    <source>
        <dbReference type="EMBL" id="CAB4155316.1"/>
    </source>
</evidence>
<dbReference type="EMBL" id="LR796859">
    <property type="protein sequence ID" value="CAB4170617.1"/>
    <property type="molecule type" value="Genomic_DNA"/>
</dbReference>
<name>A0A6J5PHQ8_9CAUD</name>
<reference evidence="2" key="1">
    <citation type="submission" date="2020-05" db="EMBL/GenBank/DDBJ databases">
        <authorList>
            <person name="Chiriac C."/>
            <person name="Salcher M."/>
            <person name="Ghai R."/>
            <person name="Kavagutti S V."/>
        </authorList>
    </citation>
    <scope>NUCLEOTIDE SEQUENCE</scope>
</reference>
<dbReference type="EMBL" id="LR797270">
    <property type="protein sequence ID" value="CAB4198529.1"/>
    <property type="molecule type" value="Genomic_DNA"/>
</dbReference>
<sequence length="88" mass="10571">MKKKLNRKFVEDKEFFDRIKHILLRRRKKPKQVECIHQSIDVVSHYLNDAYDFGLASEVVAYALKYMKQNPKLDISEAMAKGYEEWLH</sequence>
<accession>A0A6J5PHQ8</accession>
<gene>
    <name evidence="3" type="ORF">UFOVP1307_135</name>
    <name evidence="1" type="ORF">UFOVP651_211</name>
    <name evidence="2" type="ORF">UFOVP902_67</name>
</gene>
<protein>
    <submittedName>
        <fullName evidence="2">Uncharacterized protein</fullName>
    </submittedName>
</protein>
<organism evidence="2">
    <name type="scientific">uncultured Caudovirales phage</name>
    <dbReference type="NCBI Taxonomy" id="2100421"/>
    <lineage>
        <taxon>Viruses</taxon>
        <taxon>Duplodnaviria</taxon>
        <taxon>Heunggongvirae</taxon>
        <taxon>Uroviricota</taxon>
        <taxon>Caudoviricetes</taxon>
        <taxon>Peduoviridae</taxon>
        <taxon>Maltschvirus</taxon>
        <taxon>Maltschvirus maltsch</taxon>
    </lineage>
</organism>
<dbReference type="EMBL" id="LR796625">
    <property type="protein sequence ID" value="CAB4155316.1"/>
    <property type="molecule type" value="Genomic_DNA"/>
</dbReference>